<dbReference type="SMART" id="SM00320">
    <property type="entry name" value="WD40"/>
    <property type="match status" value="7"/>
</dbReference>
<dbReference type="CDD" id="cd06071">
    <property type="entry name" value="Beach"/>
    <property type="match status" value="1"/>
</dbReference>
<dbReference type="Pfam" id="PF00400">
    <property type="entry name" value="WD40"/>
    <property type="match status" value="3"/>
</dbReference>
<organism evidence="4 5">
    <name type="scientific">Allacma fusca</name>
    <dbReference type="NCBI Taxonomy" id="39272"/>
    <lineage>
        <taxon>Eukaryota</taxon>
        <taxon>Metazoa</taxon>
        <taxon>Ecdysozoa</taxon>
        <taxon>Arthropoda</taxon>
        <taxon>Hexapoda</taxon>
        <taxon>Collembola</taxon>
        <taxon>Symphypleona</taxon>
        <taxon>Sminthuridae</taxon>
        <taxon>Allacma</taxon>
    </lineage>
</organism>
<dbReference type="OrthoDB" id="29306at2759"/>
<proteinExistence type="predicted"/>
<feature type="region of interest" description="Disordered" evidence="2">
    <location>
        <begin position="1372"/>
        <end position="1422"/>
    </location>
</feature>
<dbReference type="PROSITE" id="PS50197">
    <property type="entry name" value="BEACH"/>
    <property type="match status" value="1"/>
</dbReference>
<keyword evidence="5" id="KW-1185">Reference proteome</keyword>
<dbReference type="EMBL" id="CAJVCH010206434">
    <property type="protein sequence ID" value="CAG7731131.1"/>
    <property type="molecule type" value="Genomic_DNA"/>
</dbReference>
<dbReference type="PROSITE" id="PS00678">
    <property type="entry name" value="WD_REPEATS_1"/>
    <property type="match status" value="1"/>
</dbReference>
<protein>
    <recommendedName>
        <fullName evidence="3">BEACH domain-containing protein</fullName>
    </recommendedName>
</protein>
<dbReference type="Proteomes" id="UP000708208">
    <property type="component" value="Unassembled WGS sequence"/>
</dbReference>
<name>A0A8J2K9R6_9HEXA</name>
<feature type="region of interest" description="Disordered" evidence="2">
    <location>
        <begin position="643"/>
        <end position="675"/>
    </location>
</feature>
<evidence type="ECO:0000313" key="4">
    <source>
        <dbReference type="EMBL" id="CAG7731131.1"/>
    </source>
</evidence>
<keyword evidence="1" id="KW-0853">WD repeat</keyword>
<feature type="domain" description="BEACH" evidence="3">
    <location>
        <begin position="360"/>
        <end position="645"/>
    </location>
</feature>
<evidence type="ECO:0000259" key="3">
    <source>
        <dbReference type="PROSITE" id="PS50197"/>
    </source>
</evidence>
<feature type="repeat" description="WD" evidence="1">
    <location>
        <begin position="1454"/>
        <end position="1495"/>
    </location>
</feature>
<dbReference type="Pfam" id="PF02138">
    <property type="entry name" value="Beach"/>
    <property type="match status" value="1"/>
</dbReference>
<dbReference type="InterPro" id="IPR000409">
    <property type="entry name" value="BEACH_dom"/>
</dbReference>
<dbReference type="PROSITE" id="PS50082">
    <property type="entry name" value="WD_REPEATS_2"/>
    <property type="match status" value="3"/>
</dbReference>
<dbReference type="InterPro" id="IPR001680">
    <property type="entry name" value="WD40_rpt"/>
</dbReference>
<dbReference type="PANTHER" id="PTHR46866">
    <property type="entry name" value="GH12955P"/>
    <property type="match status" value="1"/>
</dbReference>
<evidence type="ECO:0000256" key="1">
    <source>
        <dbReference type="PROSITE-ProRule" id="PRU00221"/>
    </source>
</evidence>
<dbReference type="InterPro" id="IPR019775">
    <property type="entry name" value="WD40_repeat_CS"/>
</dbReference>
<feature type="repeat" description="WD" evidence="1">
    <location>
        <begin position="1630"/>
        <end position="1662"/>
    </location>
</feature>
<reference evidence="4" key="1">
    <citation type="submission" date="2021-06" db="EMBL/GenBank/DDBJ databases">
        <authorList>
            <person name="Hodson N. C."/>
            <person name="Mongue J. A."/>
            <person name="Jaron S. K."/>
        </authorList>
    </citation>
    <scope>NUCLEOTIDE SEQUENCE</scope>
</reference>
<gene>
    <name evidence="4" type="ORF">AFUS01_LOCUS19738</name>
</gene>
<feature type="region of interest" description="Disordered" evidence="2">
    <location>
        <begin position="1054"/>
        <end position="1074"/>
    </location>
</feature>
<accession>A0A8J2K9R6</accession>
<dbReference type="SMART" id="SM01026">
    <property type="entry name" value="Beach"/>
    <property type="match status" value="1"/>
</dbReference>
<sequence length="1764" mass="197566">MNPFHNVGISIPSKYLFTLPRPLGSSGGEQRFILAAQIPWVREVMSENKVPPKFPIHDDLTDDDVQAHLSQGNCQPLGPNWLFLHLTVVKVSSSVKCFQDFNTSLRTRAIHSQGKLTWPQLVDFIGESNFNFLWEQPQLSLQAEQTNSNIDGCGNSKKKMEILEEVRTTEKNYLSNLMNHVYPNAPSLAAVATSPVTASQDQVRSEEKTSISSLSPALAILLLNGTSPMSKSSDESYFFVLNAFVPFTLQDCVKFSPHKLNSHLKYLFILYQILQFISDLRDSNIPAWDLGLGDFRTDECLYLSVVPKFGQILGLSEVNTVNDRSDLTVSADEKILSFVKSVVNYVRRGGMSQRLESEVAHGLEAKVISSIVKHWCEGIISNYDYIMVLNFLCGRICDGNPNFHPVFPWVTDFTTSGQPHQNPGQSGHTFVGLGWRDLTKSKFRLNKGERQLDLMFEEAGNHNSVPHHVTDILSEITFYVYKARQTPKEILCKFVRPKWVPAEYPISIQRMQEWTPDECIPEFYDDPNIFKSIHPDLADLQVPKWSKSAEDFIYRHRQLLESEMVSAKLHHWIDLTFGFKLSGNAAVKSKNIYLALADNHQQLEKSGILQIFHTPHPPRKCRLREIKNTVTFAELKRLREADPLEDTTATAETSDNRSPTKAAGTGSSSNSSATTSQSVNSAVWKNISLPKHYDPMGFLNDLEVSLNFFRSHFNEEPQIRLLGLKNREEIPDQVKLFGCLLLELTLTSKFSHISSVVTSVQEKFDFYKKAVNNALLESLPLFAKRAVQAIFLPHTLEYSLPLQISLSLFLKGDRLSPLAFPRYFPDVLKMVRTLRNFDGLLQTSEPSDTIYRIKVQELKVKSFSRDLISILNLIDEEGLEIILPFVIELFHHPETRVLAVWNLFCPISRAIGRKKSIDHLLLPIVQIYESDYHSEKHLKLFHRSFLLQLMSCFGLQVFLENFATLLIEAIGGWKNSVDTFDTRPRTHLNSTDILEIDAPGTSKCTKKLPPQRAESETVVGGEGMDQVEPEMFLFEPETSASDYETEGVILSALQNPRGPTSRSPSISGLDNSSAKSLNISDDMDLTTSGSSITIGRASSFGSVIGPVLINKTNTDISEMCCESIIWLAHRLGPVLSAKFISRNLLRMLTLCYYGHLEGNVGSGGSVSCEGDEYANRVLECLIAISDLYGDCFIERQYLPYAVDLIHSATIKKMNGSVEAAIVGVGSLLQKVFVHMPDALLLSQLREPLMTAVLAPLVTFICTDSPIFPSGAMPRALLASKTVAMLNAIRKKIGPDLSQHLKPLVLQICSTFHAVFTSQTEVPEMKIVFGASLAYESYLSFCDLILGTDFETLIRDLYYKYGLDNNLSPVAVPTEKSSKKRLDPQSSSFGSRSFGNRVQIEEPDNSQENESSPEAPPPRKDTTRHLKGNWLIYWDHEVGRFETKFDFKQIKLQNFVGHTGAIRSIFVLNNENSFLTASKDKCVKLFSLRNQGDETTTTSSQWTYSNHKKSVLSVIFNEPLHLAASTDGFIHVWDPFVGKIVRILDQKNSKGIICSLKSLENTFVGAGIDSTVHVIDPRSCHSFELRIGIGQNSGLVRCMSVSPSRQFISVGHSSGMISILDLRNGTLLGSWKAHEGEILQLMNSSDNRLISSSFDQNISVWNILDDHRLAFHMRGPTEPVHSISAYENELITCTTSNRIGVHSYIDPNSDFSSTRLRSDTFKGIVTTMTLLPLNQILLVGSDSGTVTLLKLQQKLNMFGGIHPPI</sequence>
<feature type="compositionally biased region" description="Low complexity" evidence="2">
    <location>
        <begin position="1385"/>
        <end position="1396"/>
    </location>
</feature>
<evidence type="ECO:0000313" key="5">
    <source>
        <dbReference type="Proteomes" id="UP000708208"/>
    </source>
</evidence>
<dbReference type="PANTHER" id="PTHR46866:SF1">
    <property type="entry name" value="GH12955P"/>
    <property type="match status" value="1"/>
</dbReference>
<feature type="compositionally biased region" description="Polar residues" evidence="2">
    <location>
        <begin position="647"/>
        <end position="659"/>
    </location>
</feature>
<comment type="caution">
    <text evidence="4">The sequence shown here is derived from an EMBL/GenBank/DDBJ whole genome shotgun (WGS) entry which is preliminary data.</text>
</comment>
<feature type="repeat" description="WD" evidence="1">
    <location>
        <begin position="1503"/>
        <end position="1533"/>
    </location>
</feature>
<evidence type="ECO:0000256" key="2">
    <source>
        <dbReference type="SAM" id="MobiDB-lite"/>
    </source>
</evidence>
<feature type="compositionally biased region" description="Low complexity" evidence="2">
    <location>
        <begin position="662"/>
        <end position="675"/>
    </location>
</feature>